<comment type="caution">
    <text evidence="3">The sequence shown here is derived from an EMBL/GenBank/DDBJ whole genome shotgun (WGS) entry which is preliminary data.</text>
</comment>
<evidence type="ECO:0000259" key="2">
    <source>
        <dbReference type="Pfam" id="PF08241"/>
    </source>
</evidence>
<accession>A0ABS6CB48</accession>
<dbReference type="Proteomes" id="UP000720508">
    <property type="component" value="Unassembled WGS sequence"/>
</dbReference>
<reference evidence="3 4" key="1">
    <citation type="submission" date="2021-06" db="EMBL/GenBank/DDBJ databases">
        <authorList>
            <person name="Pan X."/>
        </authorList>
    </citation>
    <scope>NUCLEOTIDE SEQUENCE [LARGE SCALE GENOMIC DNA]</scope>
    <source>
        <strain evidence="3 4">4503</strain>
    </source>
</reference>
<name>A0ABS6CB48_9ACTN</name>
<dbReference type="EMBL" id="JAHLEM010000070">
    <property type="protein sequence ID" value="MBU3864129.1"/>
    <property type="molecule type" value="Genomic_DNA"/>
</dbReference>
<dbReference type="GO" id="GO:0032259">
    <property type="term" value="P:methylation"/>
    <property type="evidence" value="ECO:0007669"/>
    <property type="project" value="UniProtKB-KW"/>
</dbReference>
<protein>
    <submittedName>
        <fullName evidence="3">Methyltransferase domain-containing protein</fullName>
    </submittedName>
</protein>
<dbReference type="PANTHER" id="PTHR42695">
    <property type="entry name" value="GLUTAMINE AMIDOTRANSFERASE YLR126C-RELATED"/>
    <property type="match status" value="1"/>
</dbReference>
<dbReference type="InterPro" id="IPR017926">
    <property type="entry name" value="GATASE"/>
</dbReference>
<keyword evidence="3" id="KW-0489">Methyltransferase</keyword>
<dbReference type="InterPro" id="IPR013216">
    <property type="entry name" value="Methyltransf_11"/>
</dbReference>
<dbReference type="Pfam" id="PF08241">
    <property type="entry name" value="Methyltransf_11"/>
    <property type="match status" value="1"/>
</dbReference>
<evidence type="ECO:0000259" key="1">
    <source>
        <dbReference type="Pfam" id="PF00117"/>
    </source>
</evidence>
<organism evidence="3 4">
    <name type="scientific">Streptomyces niphimycinicus</name>
    <dbReference type="NCBI Taxonomy" id="2842201"/>
    <lineage>
        <taxon>Bacteria</taxon>
        <taxon>Bacillati</taxon>
        <taxon>Actinomycetota</taxon>
        <taxon>Actinomycetes</taxon>
        <taxon>Kitasatosporales</taxon>
        <taxon>Streptomycetaceae</taxon>
        <taxon>Streptomyces</taxon>
    </lineage>
</organism>
<gene>
    <name evidence="3" type="ORF">KN815_08570</name>
</gene>
<keyword evidence="4" id="KW-1185">Reference proteome</keyword>
<feature type="domain" description="Methyltransferase type 11" evidence="2">
    <location>
        <begin position="279"/>
        <end position="374"/>
    </location>
</feature>
<dbReference type="Pfam" id="PF00117">
    <property type="entry name" value="GATase"/>
    <property type="match status" value="1"/>
</dbReference>
<dbReference type="CDD" id="cd01741">
    <property type="entry name" value="GATase1_1"/>
    <property type="match status" value="1"/>
</dbReference>
<keyword evidence="3" id="KW-0808">Transferase</keyword>
<dbReference type="PANTHER" id="PTHR42695:SF5">
    <property type="entry name" value="GLUTAMINE AMIDOTRANSFERASE YLR126C-RELATED"/>
    <property type="match status" value="1"/>
</dbReference>
<dbReference type="PROSITE" id="PS51273">
    <property type="entry name" value="GATASE_TYPE_1"/>
    <property type="match status" value="1"/>
</dbReference>
<dbReference type="CDD" id="cd02440">
    <property type="entry name" value="AdoMet_MTases"/>
    <property type="match status" value="1"/>
</dbReference>
<dbReference type="GO" id="GO:0008168">
    <property type="term" value="F:methyltransferase activity"/>
    <property type="evidence" value="ECO:0007669"/>
    <property type="project" value="UniProtKB-KW"/>
</dbReference>
<feature type="domain" description="Glutamine amidotransferase" evidence="1">
    <location>
        <begin position="50"/>
        <end position="189"/>
    </location>
</feature>
<evidence type="ECO:0000313" key="4">
    <source>
        <dbReference type="Proteomes" id="UP000720508"/>
    </source>
</evidence>
<dbReference type="RefSeq" id="WP_216341149.1">
    <property type="nucleotide sequence ID" value="NZ_JAHLEM010000070.1"/>
</dbReference>
<evidence type="ECO:0000313" key="3">
    <source>
        <dbReference type="EMBL" id="MBU3864129.1"/>
    </source>
</evidence>
<dbReference type="InterPro" id="IPR044992">
    <property type="entry name" value="ChyE-like"/>
</dbReference>
<proteinExistence type="predicted"/>
<sequence>MSPARVAGVLVVEHMPHEGTYALGTALAAAGLPARVCRTWAGDPVPDTPADAVALVVMGGPMAAYEDFPSRTRELALLRAALDAEVPVLGVCLGAQLLAVAAGGMGRAGTAGPQIGWGGIRMSPAAHTDPLFTGVPERLRVLHWHGDTMDLPSGATLLASCDRYPVQAFRIGGSAWGLQFHLEVDATAVGAFAEAFPDEAALAPDLVESAPVELAALAPHRDGVFRRFAALVAERAALTATRTFFTPRAAVWEERFTAQGPVYAAAVSRMGLRPGQCALDVGCGSGRALPALRAEVGEDGVVLGVDVTPAMLTATAKEGRAGLARLLLADACRLPLPAGAVDGIFSAGLVNHVPDPAAALREWARVTAPGGVLLLFHPSGRAERAARHGRPLDPDDPLAEENLRPDLSAAGWAPTCYEDAPHHFLARAVRIG</sequence>